<evidence type="ECO:0000313" key="1">
    <source>
        <dbReference type="EMBL" id="MDM3929271.1"/>
    </source>
</evidence>
<keyword evidence="2" id="KW-1185">Reference proteome</keyword>
<proteinExistence type="predicted"/>
<evidence type="ECO:0000313" key="2">
    <source>
        <dbReference type="Proteomes" id="UP001529272"/>
    </source>
</evidence>
<gene>
    <name evidence="1" type="ORF">QRB35_25140</name>
</gene>
<accession>A0ABT7P7K6</accession>
<reference evidence="1 2" key="2">
    <citation type="submission" date="2023-06" db="EMBL/GenBank/DDBJ databases">
        <title>Itaconate inhibition of nontuberculous mycobacteria.</title>
        <authorList>
            <person name="Breen P."/>
            <person name="Zimbric M."/>
            <person name="Caverly L."/>
        </authorList>
    </citation>
    <scope>NUCLEOTIDE SEQUENCE [LARGE SCALE GENOMIC DNA]</scope>
    <source>
        <strain evidence="1 2">FLAC1071</strain>
    </source>
</reference>
<dbReference type="RefSeq" id="WP_069954118.1">
    <property type="nucleotide sequence ID" value="NZ_CP012886.2"/>
</dbReference>
<name>A0ABT7P7K6_MYCIT</name>
<dbReference type="EMBL" id="JASZZX010000033">
    <property type="protein sequence ID" value="MDM3929271.1"/>
    <property type="molecule type" value="Genomic_DNA"/>
</dbReference>
<protein>
    <submittedName>
        <fullName evidence="1">Uncharacterized protein</fullName>
    </submittedName>
</protein>
<comment type="caution">
    <text evidence="1">The sequence shown here is derived from an EMBL/GenBank/DDBJ whole genome shotgun (WGS) entry which is preliminary data.</text>
</comment>
<dbReference type="Proteomes" id="UP001529272">
    <property type="component" value="Unassembled WGS sequence"/>
</dbReference>
<organism evidence="1 2">
    <name type="scientific">Mycobacterium intracellulare subsp. chimaera</name>
    <dbReference type="NCBI Taxonomy" id="222805"/>
    <lineage>
        <taxon>Bacteria</taxon>
        <taxon>Bacillati</taxon>
        <taxon>Actinomycetota</taxon>
        <taxon>Actinomycetes</taxon>
        <taxon>Mycobacteriales</taxon>
        <taxon>Mycobacteriaceae</taxon>
        <taxon>Mycobacterium</taxon>
        <taxon>Mycobacterium avium complex (MAC)</taxon>
    </lineage>
</organism>
<reference evidence="2" key="1">
    <citation type="submission" date="2023-06" db="EMBL/GenBank/DDBJ databases">
        <title>Itaconate inhibition of nontuberculous mycobacteria.</title>
        <authorList>
            <person name="Spilker T."/>
        </authorList>
    </citation>
    <scope>NUCLEOTIDE SEQUENCE [LARGE SCALE GENOMIC DNA]</scope>
    <source>
        <strain evidence="2">FLAC1071</strain>
    </source>
</reference>
<sequence>MGNDLVAEGLAESVLSVHYMVARYPTGRPMYALCAGCEWSDSFGSVNEARTAHARHVVDVLRSNDVEVIDAVRVYAAAALNSDGEVQPVSTSFETPAQAGQDLAGLLGDDYFRDRQPFVATAIVQKWRPLEPATVR</sequence>